<dbReference type="GO" id="GO:0005975">
    <property type="term" value="P:carbohydrate metabolic process"/>
    <property type="evidence" value="ECO:0007669"/>
    <property type="project" value="UniProtKB-ARBA"/>
</dbReference>
<dbReference type="CDD" id="cd00146">
    <property type="entry name" value="PKD"/>
    <property type="match status" value="1"/>
</dbReference>
<feature type="signal peptide" evidence="1">
    <location>
        <begin position="1"/>
        <end position="24"/>
    </location>
</feature>
<dbReference type="AlphaFoldDB" id="A0A9X1M273"/>
<reference evidence="3" key="1">
    <citation type="submission" date="2021-10" db="EMBL/GenBank/DDBJ databases">
        <title>Novel species in genus Arthrobacter.</title>
        <authorList>
            <person name="Liu Y."/>
        </authorList>
    </citation>
    <scope>NUCLEOTIDE SEQUENCE</scope>
    <source>
        <strain evidence="3">Zg-Y809</strain>
    </source>
</reference>
<keyword evidence="1" id="KW-0732">Signal</keyword>
<dbReference type="SUPFAM" id="SSF49299">
    <property type="entry name" value="PKD domain"/>
    <property type="match status" value="1"/>
</dbReference>
<dbReference type="Gene3D" id="2.60.40.10">
    <property type="entry name" value="Immunoglobulins"/>
    <property type="match status" value="1"/>
</dbReference>
<evidence type="ECO:0000259" key="2">
    <source>
        <dbReference type="PROSITE" id="PS50093"/>
    </source>
</evidence>
<accession>A0A9X1M273</accession>
<name>A0A9X1M273_9MICC</name>
<dbReference type="InterPro" id="IPR000601">
    <property type="entry name" value="PKD_dom"/>
</dbReference>
<feature type="chain" id="PRO_5040821368" evidence="1">
    <location>
        <begin position="25"/>
        <end position="297"/>
    </location>
</feature>
<dbReference type="RefSeq" id="WP_227908262.1">
    <property type="nucleotide sequence ID" value="NZ_CP095461.1"/>
</dbReference>
<gene>
    <name evidence="3" type="ORF">LJ751_11365</name>
</gene>
<comment type="caution">
    <text evidence="3">The sequence shown here is derived from an EMBL/GenBank/DDBJ whole genome shotgun (WGS) entry which is preliminary data.</text>
</comment>
<organism evidence="3 4">
    <name type="scientific">Arthrobacter gengyunqii</name>
    <dbReference type="NCBI Taxonomy" id="2886940"/>
    <lineage>
        <taxon>Bacteria</taxon>
        <taxon>Bacillati</taxon>
        <taxon>Actinomycetota</taxon>
        <taxon>Actinomycetes</taxon>
        <taxon>Micrococcales</taxon>
        <taxon>Micrococcaceae</taxon>
        <taxon>Arthrobacter</taxon>
    </lineage>
</organism>
<protein>
    <submittedName>
        <fullName evidence="3">PKD domain-containing protein</fullName>
    </submittedName>
</protein>
<evidence type="ECO:0000313" key="3">
    <source>
        <dbReference type="EMBL" id="MCC3269949.1"/>
    </source>
</evidence>
<dbReference type="Proteomes" id="UP001139264">
    <property type="component" value="Unassembled WGS sequence"/>
</dbReference>
<sequence>MKLKVSAIVAFIALFLSAGAPASAKDNGGGSGEGGVDDDRVYVGAYFEIPGSGEWSHFDTGVPENLTEYRFELKCFEGDVGNILCLNENERYCKAAAGGKLVYWFSRLKDSGQAWNPLSPDPSCIYAEKPRDIGDQIRETILNEFQSRPILPGTLALQPSPHTLIGAHTNFYVEATEQVFDFAMFEQDIRIVARPTEYEWSYGDGTVYGPASPAGGPLPPGRWGEETSTSHVYRATGNFQASVTVYFSAEYSINGGPMVPIDGRATVPSAPVAISVWKSESHNVADDCRVNPAGYGC</sequence>
<proteinExistence type="predicted"/>
<dbReference type="InterPro" id="IPR013783">
    <property type="entry name" value="Ig-like_fold"/>
</dbReference>
<evidence type="ECO:0000256" key="1">
    <source>
        <dbReference type="SAM" id="SignalP"/>
    </source>
</evidence>
<dbReference type="InterPro" id="IPR035986">
    <property type="entry name" value="PKD_dom_sf"/>
</dbReference>
<dbReference type="EMBL" id="JAJFZP010000009">
    <property type="protein sequence ID" value="MCC3269949.1"/>
    <property type="molecule type" value="Genomic_DNA"/>
</dbReference>
<evidence type="ECO:0000313" key="4">
    <source>
        <dbReference type="Proteomes" id="UP001139264"/>
    </source>
</evidence>
<dbReference type="PROSITE" id="PS50093">
    <property type="entry name" value="PKD"/>
    <property type="match status" value="1"/>
</dbReference>
<feature type="domain" description="PKD" evidence="2">
    <location>
        <begin position="195"/>
        <end position="245"/>
    </location>
</feature>